<dbReference type="GO" id="GO:0015344">
    <property type="term" value="F:siderophore uptake transmembrane transporter activity"/>
    <property type="evidence" value="ECO:0007669"/>
    <property type="project" value="TreeGrafter"/>
</dbReference>
<evidence type="ECO:0000313" key="14">
    <source>
        <dbReference type="EMBL" id="EIC30199.1"/>
    </source>
</evidence>
<dbReference type="PANTHER" id="PTHR30069">
    <property type="entry name" value="TONB-DEPENDENT OUTER MEMBRANE RECEPTOR"/>
    <property type="match status" value="1"/>
</dbReference>
<evidence type="ECO:0000256" key="11">
    <source>
        <dbReference type="SAM" id="SignalP"/>
    </source>
</evidence>
<evidence type="ECO:0000256" key="6">
    <source>
        <dbReference type="ARBA" id="ARBA00023136"/>
    </source>
</evidence>
<evidence type="ECO:0000256" key="10">
    <source>
        <dbReference type="SAM" id="MobiDB-lite"/>
    </source>
</evidence>
<dbReference type="AlphaFoldDB" id="H8GI55"/>
<dbReference type="PROSITE" id="PS52016">
    <property type="entry name" value="TONB_DEPENDENT_REC_3"/>
    <property type="match status" value="1"/>
</dbReference>
<dbReference type="GO" id="GO:0009279">
    <property type="term" value="C:cell outer membrane"/>
    <property type="evidence" value="ECO:0007669"/>
    <property type="project" value="UniProtKB-SubCell"/>
</dbReference>
<evidence type="ECO:0000256" key="7">
    <source>
        <dbReference type="ARBA" id="ARBA00023237"/>
    </source>
</evidence>
<keyword evidence="4 8" id="KW-0812">Transmembrane</keyword>
<dbReference type="InterPro" id="IPR000531">
    <property type="entry name" value="Beta-barrel_TonB"/>
</dbReference>
<reference evidence="14 15" key="1">
    <citation type="journal article" date="2013" name="Genome Announc.">
        <title>Genome Sequence of the Obligate Gammaproteobacterial Methanotroph Methylomicrobium album Strain BG8.</title>
        <authorList>
            <person name="Kits K.D."/>
            <person name="Kalyuzhnaya M.G."/>
            <person name="Klotz M.G."/>
            <person name="Jetten M.S."/>
            <person name="Op den Camp H.J."/>
            <person name="Vuilleumier S."/>
            <person name="Bringel F."/>
            <person name="Dispirito A.A."/>
            <person name="Murrell J.C."/>
            <person name="Bruce D."/>
            <person name="Cheng J.F."/>
            <person name="Copeland A."/>
            <person name="Goodwin L."/>
            <person name="Hauser L."/>
            <person name="Lajus A."/>
            <person name="Land M.L."/>
            <person name="Lapidus A."/>
            <person name="Lucas S."/>
            <person name="Medigue C."/>
            <person name="Pitluck S."/>
            <person name="Woyke T."/>
            <person name="Zeytun A."/>
            <person name="Stein L.Y."/>
        </authorList>
    </citation>
    <scope>NUCLEOTIDE SEQUENCE [LARGE SCALE GENOMIC DNA]</scope>
    <source>
        <strain evidence="14 15">BG8</strain>
    </source>
</reference>
<dbReference type="HOGENOM" id="CLU_008654_0_0_6"/>
<dbReference type="Pfam" id="PF07715">
    <property type="entry name" value="Plug"/>
    <property type="match status" value="1"/>
</dbReference>
<evidence type="ECO:0000256" key="1">
    <source>
        <dbReference type="ARBA" id="ARBA00004571"/>
    </source>
</evidence>
<dbReference type="InterPro" id="IPR039426">
    <property type="entry name" value="TonB-dep_rcpt-like"/>
</dbReference>
<dbReference type="Gene3D" id="2.40.170.20">
    <property type="entry name" value="TonB-dependent receptor, beta-barrel domain"/>
    <property type="match status" value="1"/>
</dbReference>
<evidence type="ECO:0000256" key="5">
    <source>
        <dbReference type="ARBA" id="ARBA00023077"/>
    </source>
</evidence>
<dbReference type="InterPro" id="IPR036942">
    <property type="entry name" value="Beta-barrel_TonB_sf"/>
</dbReference>
<dbReference type="EMBL" id="CM001475">
    <property type="protein sequence ID" value="EIC30199.1"/>
    <property type="molecule type" value="Genomic_DNA"/>
</dbReference>
<evidence type="ECO:0000256" key="3">
    <source>
        <dbReference type="ARBA" id="ARBA00022452"/>
    </source>
</evidence>
<dbReference type="Pfam" id="PF00593">
    <property type="entry name" value="TonB_dep_Rec_b-barrel"/>
    <property type="match status" value="1"/>
</dbReference>
<evidence type="ECO:0000259" key="13">
    <source>
        <dbReference type="Pfam" id="PF07715"/>
    </source>
</evidence>
<sequence length="1040" mass="114820">MLPSKSALFSPYGRRLRRLCLFAFTAWAGPVFSENVDEPGPDELETVTVEDEKLTRIGPWEGLQLAREEIPANVQSLSGKDIKSSLATSLGDLMNGKLQSVNVNDYAGNPFQMDITFRGFSASPQLGTPQGLSVFLDGVRVNEPFGDVVNWDLIPMNALAGLDVFPGSNPLFGLNTLGGALALRTKNGFDDAGVDVSFQGGSWDRKKGELTAGWNKGKLGAFVAFTGFDEAGWRVNSPSQVNQGFARFDWRDDHFSLRFSTLAVGNKLLGNGLIPKDMYNQNPASVFTSPDRTENELQQYNLGGELFFSDNLSLTGQIYRRDSRRTALAGDIYEDFDEMDEGRGANKLEAVPEQPTANGQPVPVCRYQDVNRDNIPDYYLVKDLNGDDYLDDDEYEVIDPSTINAPLNWKLAEDNVELLPPLNANEGCGRLRYNNPGGPGSPVRPRNGKAWPASSAASKGWVEGTPIGVLSNTEIGQQTDGASLQLNWNSDRHKFMFGASIDAADTDFETSQRLGLIDAEHRVYSDPANIDPIYLAAREDIRNNSFTGKSTTFSGYFSETYSPKENLHLSVSGRFNQTRVKNRVRARTRTGFEALHQILDIHKVRPNVILCSGTDPDTCPAEANYNIGEFDQDVRQPLDPTLGLGRYSETPTAETFDYTSFNPSVGISYLPFKDKAVFYKDLNLFFNWSQGTRTPSSVELGCAYDGTLVPENPGDPESPLAPKSFATVGGACTLPTALSGDPFLPQIFSNSFEFGMRGKLFGDLEWNAAVYRTDLEDDIYLVGLTPDRSFFDTIGNTRRQGIEFGFSGKAGIVDFSLNYGYTDATFQSPLVMVSPHNSSAAVIAPDDYDYLSQVQYDSKGRPLNALDDMIEIKPGDRMPGIPLHNINASLNFHLTPKWEFGINMIAHSSSFVRGNENNAHSQGTYDYYYGYDTSISRNRLLLRGQPFNDAGSVSGYAIFNLKTRYQITQGLSVFGMVNNLFDRRYATAGRLGINPFSPSERGAIGSSGWNYNSRDWQNSTFIGPGAPRAFWVGLDYKFEL</sequence>
<dbReference type="InterPro" id="IPR037066">
    <property type="entry name" value="Plug_dom_sf"/>
</dbReference>
<evidence type="ECO:0000313" key="15">
    <source>
        <dbReference type="Proteomes" id="UP000005090"/>
    </source>
</evidence>
<keyword evidence="14" id="KW-0675">Receptor</keyword>
<evidence type="ECO:0000256" key="8">
    <source>
        <dbReference type="PROSITE-ProRule" id="PRU01360"/>
    </source>
</evidence>
<evidence type="ECO:0000256" key="9">
    <source>
        <dbReference type="RuleBase" id="RU003357"/>
    </source>
</evidence>
<feature type="region of interest" description="Disordered" evidence="10">
    <location>
        <begin position="435"/>
        <end position="455"/>
    </location>
</feature>
<keyword evidence="15" id="KW-1185">Reference proteome</keyword>
<keyword evidence="2 8" id="KW-0813">Transport</keyword>
<protein>
    <submittedName>
        <fullName evidence="14">Outer membrane receptor protein</fullName>
    </submittedName>
</protein>
<feature type="domain" description="TonB-dependent receptor plug" evidence="13">
    <location>
        <begin position="68"/>
        <end position="180"/>
    </location>
</feature>
<keyword evidence="6 8" id="KW-0472">Membrane</keyword>
<evidence type="ECO:0000256" key="4">
    <source>
        <dbReference type="ARBA" id="ARBA00022692"/>
    </source>
</evidence>
<dbReference type="eggNOG" id="COG4772">
    <property type="taxonomic scope" value="Bacteria"/>
</dbReference>
<proteinExistence type="inferred from homology"/>
<dbReference type="GO" id="GO:0044718">
    <property type="term" value="P:siderophore transmembrane transport"/>
    <property type="evidence" value="ECO:0007669"/>
    <property type="project" value="TreeGrafter"/>
</dbReference>
<dbReference type="STRING" id="686340.Metal_2480"/>
<feature type="signal peptide" evidence="11">
    <location>
        <begin position="1"/>
        <end position="28"/>
    </location>
</feature>
<dbReference type="Proteomes" id="UP000005090">
    <property type="component" value="Chromosome"/>
</dbReference>
<keyword evidence="5 9" id="KW-0798">TonB box</keyword>
<dbReference type="PANTHER" id="PTHR30069:SF39">
    <property type="entry name" value="BLL6183 PROTEIN"/>
    <property type="match status" value="1"/>
</dbReference>
<comment type="similarity">
    <text evidence="8 9">Belongs to the TonB-dependent receptor family.</text>
</comment>
<feature type="chain" id="PRO_5003612220" evidence="11">
    <location>
        <begin position="29"/>
        <end position="1040"/>
    </location>
</feature>
<dbReference type="RefSeq" id="WP_005372692.1">
    <property type="nucleotide sequence ID" value="NZ_CM001475.1"/>
</dbReference>
<feature type="domain" description="TonB-dependent receptor-like beta-barrel" evidence="12">
    <location>
        <begin position="533"/>
        <end position="980"/>
    </location>
</feature>
<dbReference type="eggNOG" id="COG1629">
    <property type="taxonomic scope" value="Bacteria"/>
</dbReference>
<keyword evidence="3 8" id="KW-1134">Transmembrane beta strand</keyword>
<name>H8GI55_METAL</name>
<keyword evidence="11" id="KW-0732">Signal</keyword>
<evidence type="ECO:0000256" key="2">
    <source>
        <dbReference type="ARBA" id="ARBA00022448"/>
    </source>
</evidence>
<organism evidence="14 15">
    <name type="scientific">Methylomicrobium album BG8</name>
    <dbReference type="NCBI Taxonomy" id="686340"/>
    <lineage>
        <taxon>Bacteria</taxon>
        <taxon>Pseudomonadati</taxon>
        <taxon>Pseudomonadota</taxon>
        <taxon>Gammaproteobacteria</taxon>
        <taxon>Methylococcales</taxon>
        <taxon>Methylococcaceae</taxon>
        <taxon>Methylomicrobium</taxon>
    </lineage>
</organism>
<keyword evidence="7 8" id="KW-0998">Cell outer membrane</keyword>
<accession>H8GI55</accession>
<evidence type="ECO:0000259" key="12">
    <source>
        <dbReference type="Pfam" id="PF00593"/>
    </source>
</evidence>
<dbReference type="Gene3D" id="2.170.130.10">
    <property type="entry name" value="TonB-dependent receptor, plug domain"/>
    <property type="match status" value="1"/>
</dbReference>
<comment type="subcellular location">
    <subcellularLocation>
        <location evidence="1 8">Cell outer membrane</location>
        <topology evidence="1 8">Multi-pass membrane protein</topology>
    </subcellularLocation>
</comment>
<dbReference type="SUPFAM" id="SSF56935">
    <property type="entry name" value="Porins"/>
    <property type="match status" value="1"/>
</dbReference>
<dbReference type="InterPro" id="IPR012910">
    <property type="entry name" value="Plug_dom"/>
</dbReference>
<gene>
    <name evidence="14" type="ORF">Metal_2480</name>
</gene>